<sequence length="43" mass="5323">MKKPQTNYAFVDGTNLHRTMQEVGWDLDYRRFRIYLSEHYGVW</sequence>
<protein>
    <recommendedName>
        <fullName evidence="2">NYN domain-containing protein</fullName>
    </recommendedName>
</protein>
<accession>X1LUQ6</accession>
<comment type="caution">
    <text evidence="1">The sequence shown here is derived from an EMBL/GenBank/DDBJ whole genome shotgun (WGS) entry which is preliminary data.</text>
</comment>
<reference evidence="1" key="1">
    <citation type="journal article" date="2014" name="Front. Microbiol.">
        <title>High frequency of phylogenetically diverse reductive dehalogenase-homologous genes in deep subseafloor sedimentary metagenomes.</title>
        <authorList>
            <person name="Kawai M."/>
            <person name="Futagami T."/>
            <person name="Toyoda A."/>
            <person name="Takaki Y."/>
            <person name="Nishi S."/>
            <person name="Hori S."/>
            <person name="Arai W."/>
            <person name="Tsubouchi T."/>
            <person name="Morono Y."/>
            <person name="Uchiyama I."/>
            <person name="Ito T."/>
            <person name="Fujiyama A."/>
            <person name="Inagaki F."/>
            <person name="Takami H."/>
        </authorList>
    </citation>
    <scope>NUCLEOTIDE SEQUENCE</scope>
    <source>
        <strain evidence="1">Expedition CK06-06</strain>
    </source>
</reference>
<dbReference type="EMBL" id="BARV01008888">
    <property type="protein sequence ID" value="GAI09526.1"/>
    <property type="molecule type" value="Genomic_DNA"/>
</dbReference>
<dbReference type="AlphaFoldDB" id="X1LUQ6"/>
<evidence type="ECO:0000313" key="1">
    <source>
        <dbReference type="EMBL" id="GAI09526.1"/>
    </source>
</evidence>
<organism evidence="1">
    <name type="scientific">marine sediment metagenome</name>
    <dbReference type="NCBI Taxonomy" id="412755"/>
    <lineage>
        <taxon>unclassified sequences</taxon>
        <taxon>metagenomes</taxon>
        <taxon>ecological metagenomes</taxon>
    </lineage>
</organism>
<proteinExistence type="predicted"/>
<evidence type="ECO:0008006" key="2">
    <source>
        <dbReference type="Google" id="ProtNLM"/>
    </source>
</evidence>
<gene>
    <name evidence="1" type="ORF">S06H3_17728</name>
</gene>
<name>X1LUQ6_9ZZZZ</name>